<reference evidence="9 10" key="1">
    <citation type="submission" date="2019-12" db="EMBL/GenBank/DDBJ databases">
        <title>The whole genome sequencing of a strain isolated from a Mars analog, Dalangtan Playa.</title>
        <authorList>
            <person name="Huang T."/>
        </authorList>
    </citation>
    <scope>NUCLEOTIDE SEQUENCE [LARGE SCALE GENOMIC DNA]</scope>
    <source>
        <strain evidence="9 10">DP4-553-S</strain>
    </source>
</reference>
<keyword evidence="3" id="KW-0813">Transport</keyword>
<feature type="transmembrane region" description="Helical" evidence="8">
    <location>
        <begin position="336"/>
        <end position="357"/>
    </location>
</feature>
<dbReference type="RefSeq" id="WP_209367743.1">
    <property type="nucleotide sequence ID" value="NZ_CP046956.1"/>
</dbReference>
<feature type="transmembrane region" description="Helical" evidence="8">
    <location>
        <begin position="78"/>
        <end position="103"/>
    </location>
</feature>
<protein>
    <submittedName>
        <fullName evidence="9">Endospore germination permease</fullName>
    </submittedName>
</protein>
<evidence type="ECO:0000313" key="10">
    <source>
        <dbReference type="Proteomes" id="UP000665043"/>
    </source>
</evidence>
<feature type="transmembrane region" description="Helical" evidence="8">
    <location>
        <begin position="36"/>
        <end position="58"/>
    </location>
</feature>
<accession>A0ABX7VT51</accession>
<comment type="subcellular location">
    <subcellularLocation>
        <location evidence="1">Membrane</location>
        <topology evidence="1">Multi-pass membrane protein</topology>
    </subcellularLocation>
</comment>
<keyword evidence="10" id="KW-1185">Reference proteome</keyword>
<proteinExistence type="inferred from homology"/>
<dbReference type="InterPro" id="IPR004761">
    <property type="entry name" value="Spore_GerAB"/>
</dbReference>
<dbReference type="EMBL" id="CP046956">
    <property type="protein sequence ID" value="QTM98790.1"/>
    <property type="molecule type" value="Genomic_DNA"/>
</dbReference>
<keyword evidence="4" id="KW-0309">Germination</keyword>
<name>A0ABX7VT51_9BACI</name>
<feature type="transmembrane region" description="Helical" evidence="8">
    <location>
        <begin position="308"/>
        <end position="330"/>
    </location>
</feature>
<feature type="transmembrane region" description="Helical" evidence="8">
    <location>
        <begin position="216"/>
        <end position="238"/>
    </location>
</feature>
<evidence type="ECO:0000256" key="8">
    <source>
        <dbReference type="SAM" id="Phobius"/>
    </source>
</evidence>
<feature type="transmembrane region" description="Helical" evidence="8">
    <location>
        <begin position="12"/>
        <end position="30"/>
    </location>
</feature>
<feature type="transmembrane region" description="Helical" evidence="8">
    <location>
        <begin position="109"/>
        <end position="132"/>
    </location>
</feature>
<feature type="transmembrane region" description="Helical" evidence="8">
    <location>
        <begin position="268"/>
        <end position="288"/>
    </location>
</feature>
<dbReference type="NCBIfam" id="TIGR00912">
    <property type="entry name" value="2A0309"/>
    <property type="match status" value="1"/>
</dbReference>
<keyword evidence="5 8" id="KW-0812">Transmembrane</keyword>
<sequence length="367" mass="41950">MLRITHGQMTSLIMLTLIVQIYVYAPAVLSEHVGQHLWLPLLLATIAAVALMKMMLYIAEQFPDKSFPAVLQYLFGKFLGAFVGGCYFLYFFVLFIIHVQMIVTTFKVLFLPTTPMISILLLVLMLCLYCSLLGIEVLARASNMVLILLIFTLTFLALSVFPEINLPYYQPVLPSQAKGFAYSTIVAFASYGQVFLVATLFPFVNYKNEKRKHRKIFAGVFFAFLLTSLVIVEEVGVFSPFELQRLQYPTVELITMIQMGEFMERMEIFLVTIWAGAILLVSGIFFSVSVKTLKHTLNRNKNGKILDFFLIIVGFICIVTLLPDTSSLFLFIFDQWVYWCLLFQAIFPILIFLTFFIRVKVRNHAAN</sequence>
<feature type="transmembrane region" description="Helical" evidence="8">
    <location>
        <begin position="144"/>
        <end position="161"/>
    </location>
</feature>
<evidence type="ECO:0000256" key="4">
    <source>
        <dbReference type="ARBA" id="ARBA00022544"/>
    </source>
</evidence>
<dbReference type="Proteomes" id="UP000665043">
    <property type="component" value="Chromosome"/>
</dbReference>
<evidence type="ECO:0000256" key="7">
    <source>
        <dbReference type="ARBA" id="ARBA00023136"/>
    </source>
</evidence>
<dbReference type="PANTHER" id="PTHR34975:SF2">
    <property type="entry name" value="SPORE GERMINATION PROTEIN A2"/>
    <property type="match status" value="1"/>
</dbReference>
<keyword evidence="6 8" id="KW-1133">Transmembrane helix</keyword>
<comment type="similarity">
    <text evidence="2">Belongs to the amino acid-polyamine-organocation (APC) superfamily. Spore germination protein (SGP) (TC 2.A.3.9) family.</text>
</comment>
<evidence type="ECO:0000256" key="2">
    <source>
        <dbReference type="ARBA" id="ARBA00007998"/>
    </source>
</evidence>
<feature type="transmembrane region" description="Helical" evidence="8">
    <location>
        <begin position="181"/>
        <end position="204"/>
    </location>
</feature>
<gene>
    <name evidence="9" type="ORF">ERJ70_05445</name>
</gene>
<dbReference type="Pfam" id="PF03845">
    <property type="entry name" value="Spore_permease"/>
    <property type="match status" value="1"/>
</dbReference>
<evidence type="ECO:0000256" key="6">
    <source>
        <dbReference type="ARBA" id="ARBA00022989"/>
    </source>
</evidence>
<keyword evidence="7 8" id="KW-0472">Membrane</keyword>
<organism evidence="9 10">
    <name type="scientific">Sediminibacillus dalangtanensis</name>
    <dbReference type="NCBI Taxonomy" id="2729421"/>
    <lineage>
        <taxon>Bacteria</taxon>
        <taxon>Bacillati</taxon>
        <taxon>Bacillota</taxon>
        <taxon>Bacilli</taxon>
        <taxon>Bacillales</taxon>
        <taxon>Bacillaceae</taxon>
        <taxon>Sediminibacillus</taxon>
    </lineage>
</organism>
<evidence type="ECO:0000256" key="3">
    <source>
        <dbReference type="ARBA" id="ARBA00022448"/>
    </source>
</evidence>
<dbReference type="PANTHER" id="PTHR34975">
    <property type="entry name" value="SPORE GERMINATION PROTEIN A2"/>
    <property type="match status" value="1"/>
</dbReference>
<evidence type="ECO:0000256" key="1">
    <source>
        <dbReference type="ARBA" id="ARBA00004141"/>
    </source>
</evidence>
<evidence type="ECO:0000313" key="9">
    <source>
        <dbReference type="EMBL" id="QTM98790.1"/>
    </source>
</evidence>
<evidence type="ECO:0000256" key="5">
    <source>
        <dbReference type="ARBA" id="ARBA00022692"/>
    </source>
</evidence>